<reference evidence="2 3" key="1">
    <citation type="submission" date="2018-03" db="EMBL/GenBank/DDBJ databases">
        <title>Genomic Encyclopedia of Type Strains, Phase III (KMG-III): the genomes of soil and plant-associated and newly described type strains.</title>
        <authorList>
            <person name="Whitman W."/>
        </authorList>
    </citation>
    <scope>NUCLEOTIDE SEQUENCE [LARGE SCALE GENOMIC DNA]</scope>
    <source>
        <strain evidence="2 3">CGMCC 1.12259</strain>
    </source>
</reference>
<feature type="domain" description="N-acetyltransferase" evidence="1">
    <location>
        <begin position="3"/>
        <end position="142"/>
    </location>
</feature>
<dbReference type="SUPFAM" id="SSF55729">
    <property type="entry name" value="Acyl-CoA N-acyltransferases (Nat)"/>
    <property type="match status" value="1"/>
</dbReference>
<sequence>MEQSIRRLTLEDFPFLEAMETGIEDDYVKRIFERLVTTENNRLYGLFLDNQLTSVCGYTIFADCYAMIGRIRSDIRFRGQALATQLTIYVRDEAFKLPRIQWVGANTQEENEAARRVLEKTGFRECSTLYSATTQDLSKLESNGVPWQEIYGLDQKKSWIYKLYIQTGKVFPYECYYPFPASKDLFSEDKLAEWSFYENETRTRVLITKKDFKKYHYLHAIYPWNDLMEQDGLWETISKNYKNLSSETEEKTYIWMDLTKDQVQSFPEEHAFELPSPWMLYGVWRKENTNYLHDNKENIPLSQ</sequence>
<gene>
    <name evidence="2" type="ORF">B0H99_102146</name>
</gene>
<dbReference type="PROSITE" id="PS51186">
    <property type="entry name" value="GNAT"/>
    <property type="match status" value="1"/>
</dbReference>
<dbReference type="OrthoDB" id="2423856at2"/>
<accession>A0A2P8H5G1</accession>
<dbReference type="EMBL" id="PYAT01000002">
    <property type="protein sequence ID" value="PSL41462.1"/>
    <property type="molecule type" value="Genomic_DNA"/>
</dbReference>
<dbReference type="Pfam" id="PF13302">
    <property type="entry name" value="Acetyltransf_3"/>
    <property type="match status" value="1"/>
</dbReference>
<dbReference type="InterPro" id="IPR016181">
    <property type="entry name" value="Acyl_CoA_acyltransferase"/>
</dbReference>
<proteinExistence type="predicted"/>
<keyword evidence="2" id="KW-0808">Transferase</keyword>
<dbReference type="Proteomes" id="UP000242682">
    <property type="component" value="Unassembled WGS sequence"/>
</dbReference>
<evidence type="ECO:0000313" key="3">
    <source>
        <dbReference type="Proteomes" id="UP000242682"/>
    </source>
</evidence>
<organism evidence="2 3">
    <name type="scientific">Planomicrobium soli</name>
    <dbReference type="NCBI Taxonomy" id="1176648"/>
    <lineage>
        <taxon>Bacteria</taxon>
        <taxon>Bacillati</taxon>
        <taxon>Bacillota</taxon>
        <taxon>Bacilli</taxon>
        <taxon>Bacillales</taxon>
        <taxon>Caryophanaceae</taxon>
        <taxon>Planomicrobium</taxon>
    </lineage>
</organism>
<dbReference type="RefSeq" id="WP_106532155.1">
    <property type="nucleotide sequence ID" value="NZ_PYAT01000002.1"/>
</dbReference>
<comment type="caution">
    <text evidence="2">The sequence shown here is derived from an EMBL/GenBank/DDBJ whole genome shotgun (WGS) entry which is preliminary data.</text>
</comment>
<protein>
    <submittedName>
        <fullName evidence="2">Acetyltransferase (GNAT) family protein</fullName>
    </submittedName>
</protein>
<dbReference type="AlphaFoldDB" id="A0A2P8H5G1"/>
<dbReference type="InterPro" id="IPR000182">
    <property type="entry name" value="GNAT_dom"/>
</dbReference>
<keyword evidence="3" id="KW-1185">Reference proteome</keyword>
<evidence type="ECO:0000259" key="1">
    <source>
        <dbReference type="PROSITE" id="PS51186"/>
    </source>
</evidence>
<name>A0A2P8H5G1_9BACL</name>
<dbReference type="GO" id="GO:0016747">
    <property type="term" value="F:acyltransferase activity, transferring groups other than amino-acyl groups"/>
    <property type="evidence" value="ECO:0007669"/>
    <property type="project" value="InterPro"/>
</dbReference>
<evidence type="ECO:0000313" key="2">
    <source>
        <dbReference type="EMBL" id="PSL41462.1"/>
    </source>
</evidence>
<dbReference type="Gene3D" id="3.40.630.30">
    <property type="match status" value="1"/>
</dbReference>